<organism evidence="2 3">
    <name type="scientific">Streptomyces anulatus</name>
    <name type="common">Streptomyces chrysomallus</name>
    <dbReference type="NCBI Taxonomy" id="1892"/>
    <lineage>
        <taxon>Bacteria</taxon>
        <taxon>Bacillati</taxon>
        <taxon>Actinomycetota</taxon>
        <taxon>Actinomycetes</taxon>
        <taxon>Kitasatosporales</taxon>
        <taxon>Streptomycetaceae</taxon>
        <taxon>Streptomyces</taxon>
    </lineage>
</organism>
<dbReference type="Pfam" id="PF19953">
    <property type="entry name" value="EACC1"/>
    <property type="match status" value="1"/>
</dbReference>
<protein>
    <submittedName>
        <fullName evidence="2">Uncharacterized protein</fullName>
    </submittedName>
</protein>
<proteinExistence type="predicted"/>
<gene>
    <name evidence="2" type="ORF">OG367_38110</name>
</gene>
<sequence length="126" mass="13746">MEIVIRLDEPERAEEELRSLYTWLLSEPEFRRHVRLSLASSRAPEPGAQGDMIDVLSLVLGTSLNTGALALSIATWRSTRPRQITVTLERSDGRSVTVTATSPQEAQRAVESLLDNDPGDASGATS</sequence>
<reference evidence="2" key="1">
    <citation type="submission" date="2022-10" db="EMBL/GenBank/DDBJ databases">
        <title>The complete genomes of actinobacterial strains from the NBC collection.</title>
        <authorList>
            <person name="Joergensen T.S."/>
            <person name="Alvarez Arevalo M."/>
            <person name="Sterndorff E.B."/>
            <person name="Faurdal D."/>
            <person name="Vuksanovic O."/>
            <person name="Mourched A.-S."/>
            <person name="Charusanti P."/>
            <person name="Shaw S."/>
            <person name="Blin K."/>
            <person name="Weber T."/>
        </authorList>
    </citation>
    <scope>NUCLEOTIDE SEQUENCE</scope>
    <source>
        <strain evidence="2">NBC_01436</strain>
    </source>
</reference>
<evidence type="ECO:0000313" key="3">
    <source>
        <dbReference type="Proteomes" id="UP001431926"/>
    </source>
</evidence>
<name>A0ABZ1ZV49_STRAQ</name>
<dbReference type="RefSeq" id="WP_329359640.1">
    <property type="nucleotide sequence ID" value="NZ_CP108640.1"/>
</dbReference>
<dbReference type="EMBL" id="CP109491">
    <property type="protein sequence ID" value="WUX41693.1"/>
    <property type="molecule type" value="Genomic_DNA"/>
</dbReference>
<evidence type="ECO:0000313" key="2">
    <source>
        <dbReference type="EMBL" id="WUX41693.1"/>
    </source>
</evidence>
<accession>A0ABZ1ZV49</accession>
<feature type="compositionally biased region" description="Polar residues" evidence="1">
    <location>
        <begin position="87"/>
        <end position="105"/>
    </location>
</feature>
<dbReference type="Proteomes" id="UP001431926">
    <property type="component" value="Chromosome"/>
</dbReference>
<keyword evidence="3" id="KW-1185">Reference proteome</keyword>
<feature type="region of interest" description="Disordered" evidence="1">
    <location>
        <begin position="87"/>
        <end position="126"/>
    </location>
</feature>
<dbReference type="InterPro" id="IPR045428">
    <property type="entry name" value="EACC1"/>
</dbReference>
<evidence type="ECO:0000256" key="1">
    <source>
        <dbReference type="SAM" id="MobiDB-lite"/>
    </source>
</evidence>